<gene>
    <name evidence="1" type="ORF">ORQ98_22245</name>
</gene>
<sequence length="280" mass="32894">MTFFSTNRHHIISQHFLLVVILLFTPYSAYSNAKEINLTIYGGRNSAYFHELLISSLQHAGHQVSITKLSEQYNQKRLMAMLAQNEVISLMWRGQNPKYDGLFQYVDAPLTLGLKGYRIFFIRQGTQHKFNDIQTLEDFRHSKLVGGFGFGWSDTKIWHHNGLPFKEKDGSIDPDLYLMLHSGKRGIDYFSRAAFEIGPEHKKHNYLDIEKKLVFIYPRDFRFYLAKSFEHLKPTLEQAIKDYSEQGHVKRLIMKHFPEIYDPNGLNLDNRIKIYLSMPW</sequence>
<dbReference type="RefSeq" id="WP_274691015.1">
    <property type="nucleotide sequence ID" value="NZ_JAPMOU010000040.1"/>
</dbReference>
<keyword evidence="2" id="KW-1185">Reference proteome</keyword>
<dbReference type="Proteomes" id="UP001528823">
    <property type="component" value="Unassembled WGS sequence"/>
</dbReference>
<protein>
    <recommendedName>
        <fullName evidence="3">Solute-binding protein family 3/N-terminal domain-containing protein</fullName>
    </recommendedName>
</protein>
<name>A0ABT5UE82_9GAMM</name>
<evidence type="ECO:0008006" key="3">
    <source>
        <dbReference type="Google" id="ProtNLM"/>
    </source>
</evidence>
<accession>A0ABT5UE82</accession>
<dbReference type="EMBL" id="JAPMOU010000040">
    <property type="protein sequence ID" value="MDE1464689.1"/>
    <property type="molecule type" value="Genomic_DNA"/>
</dbReference>
<reference evidence="1 2" key="1">
    <citation type="submission" date="2022-11" db="EMBL/GenBank/DDBJ databases">
        <title>Spartinivicinus poritis sp. nov., isolated from scleractinian coral Porites lutea.</title>
        <authorList>
            <person name="Zhang G."/>
            <person name="Cai L."/>
            <person name="Wei Q."/>
        </authorList>
    </citation>
    <scope>NUCLEOTIDE SEQUENCE [LARGE SCALE GENOMIC DNA]</scope>
    <source>
        <strain evidence="1 2">A2-2</strain>
    </source>
</reference>
<evidence type="ECO:0000313" key="2">
    <source>
        <dbReference type="Proteomes" id="UP001528823"/>
    </source>
</evidence>
<proteinExistence type="predicted"/>
<evidence type="ECO:0000313" key="1">
    <source>
        <dbReference type="EMBL" id="MDE1464689.1"/>
    </source>
</evidence>
<comment type="caution">
    <text evidence="1">The sequence shown here is derived from an EMBL/GenBank/DDBJ whole genome shotgun (WGS) entry which is preliminary data.</text>
</comment>
<organism evidence="1 2">
    <name type="scientific">Spartinivicinus poritis</name>
    <dbReference type="NCBI Taxonomy" id="2994640"/>
    <lineage>
        <taxon>Bacteria</taxon>
        <taxon>Pseudomonadati</taxon>
        <taxon>Pseudomonadota</taxon>
        <taxon>Gammaproteobacteria</taxon>
        <taxon>Oceanospirillales</taxon>
        <taxon>Zooshikellaceae</taxon>
        <taxon>Spartinivicinus</taxon>
    </lineage>
</organism>
<dbReference type="SUPFAM" id="SSF53850">
    <property type="entry name" value="Periplasmic binding protein-like II"/>
    <property type="match status" value="1"/>
</dbReference>